<dbReference type="PANTHER" id="PTHR35532">
    <property type="entry name" value="SIMILAR TO POLYHYDROXYALKANOATE DEPOLYMERASE"/>
    <property type="match status" value="1"/>
</dbReference>
<evidence type="ECO:0000313" key="2">
    <source>
        <dbReference type="EMBL" id="NYI50102.1"/>
    </source>
</evidence>
<protein>
    <recommendedName>
        <fullName evidence="4">Discoidin domain-containing protein</fullName>
    </recommendedName>
</protein>
<name>A0A8E1ZX33_9PORP</name>
<evidence type="ECO:0000256" key="1">
    <source>
        <dbReference type="SAM" id="SignalP"/>
    </source>
</evidence>
<dbReference type="Proteomes" id="UP000574332">
    <property type="component" value="Unassembled WGS sequence"/>
</dbReference>
<sequence length="647" mass="75575">MDRFLFIAVFLLITACSNNNASYNNALRISKENRVEIEKIIEHYRDDTIKLNAAMFLIENMIRKESIIFLNKQNKDSLLSYIKKLEDPYSWDPQYSILAKTIDSVLARYPQQYRKVFDLANIKSNTIIQNIDDAFEAWNTSKWHKNYTFSDFCNYVLPHKISNEDIGSWRSKATNDQMVSEDSIKENTSIYEFARRVADHSFIRYNIGMDYFFAPFGYEDIKRIGVGSCLHIAHMIIYNNRSRGVPCAIDMIPAWANRKGSHMWASVILPKNKSKGIYFNGEGENDFQYKVSKIYRKTYELQPQMSPKFWENVPQLFSNQDLIDVTDQYNMPTSTLVIHGVSSHNVNYIYLSTFNNKEWTPIAYAKRQEDEAIFKNIGRGLLPSDNNRMIKYIDEGHGIVYLPTICSYTGIHPASAPFILDTLGNIKHLVPHKTKENIRLFRKYPKNPELADSEKALVGGVVEAANQPDFSDSEIICVIEKVQEHPLESIKIQNRKKFKYVRFIPRHEVIVRIAELQFFDKQEQKISGVSVDKNTNNCGEKIFDGDLLTWQYKGENYTAHFTFCFDNESEIHEVRFSSRTDDNEVMQGEDYELFYWDNKWISLGRRVASNYFLNYEVPQNVLLLLKNHTKGVEERIFTIENGKQVWW</sequence>
<dbReference type="Gene3D" id="2.60.120.260">
    <property type="entry name" value="Galactose-binding domain-like"/>
    <property type="match status" value="1"/>
</dbReference>
<evidence type="ECO:0000313" key="3">
    <source>
        <dbReference type="Proteomes" id="UP000574332"/>
    </source>
</evidence>
<keyword evidence="3" id="KW-1185">Reference proteome</keyword>
<comment type="caution">
    <text evidence="2">The sequence shown here is derived from an EMBL/GenBank/DDBJ whole genome shotgun (WGS) entry which is preliminary data.</text>
</comment>
<gene>
    <name evidence="2" type="ORF">F5613_002232</name>
</gene>
<dbReference type="PANTHER" id="PTHR35532:SF5">
    <property type="entry name" value="CARBOHYDRATE-BINDING DOMAIN-CONTAINING PROTEIN"/>
    <property type="match status" value="1"/>
</dbReference>
<keyword evidence="1" id="KW-0732">Signal</keyword>
<dbReference type="RefSeq" id="WP_179399745.1">
    <property type="nucleotide sequence ID" value="NZ_JACCCY010000003.1"/>
</dbReference>
<evidence type="ECO:0008006" key="4">
    <source>
        <dbReference type="Google" id="ProtNLM"/>
    </source>
</evidence>
<dbReference type="EMBL" id="JACCCY010000003">
    <property type="protein sequence ID" value="NYI50102.1"/>
    <property type="molecule type" value="Genomic_DNA"/>
</dbReference>
<reference evidence="2 3" key="1">
    <citation type="submission" date="2020-07" db="EMBL/GenBank/DDBJ databases">
        <title>Genomic Encyclopedia of Type Strains, Phase IV (KMG-IV): sequencing the most valuable type-strain genomes for metagenomic binning, comparative biology and taxonomic classification.</title>
        <authorList>
            <person name="Goeker M."/>
        </authorList>
    </citation>
    <scope>NUCLEOTIDE SEQUENCE [LARGE SCALE GENOMIC DNA]</scope>
    <source>
        <strain evidence="2 3">DSM 23697</strain>
    </source>
</reference>
<dbReference type="PROSITE" id="PS51257">
    <property type="entry name" value="PROKAR_LIPOPROTEIN"/>
    <property type="match status" value="1"/>
</dbReference>
<accession>A0A8E1ZX33</accession>
<proteinExistence type="predicted"/>
<dbReference type="AlphaFoldDB" id="A0A8E1ZX33"/>
<organism evidence="2 3">
    <name type="scientific">Macellibacteroides fermentans</name>
    <dbReference type="NCBI Taxonomy" id="879969"/>
    <lineage>
        <taxon>Bacteria</taxon>
        <taxon>Pseudomonadati</taxon>
        <taxon>Bacteroidota</taxon>
        <taxon>Bacteroidia</taxon>
        <taxon>Bacteroidales</taxon>
        <taxon>Porphyromonadaceae</taxon>
        <taxon>Macellibacteroides</taxon>
    </lineage>
</organism>
<feature type="chain" id="PRO_5034201726" description="Discoidin domain-containing protein" evidence="1">
    <location>
        <begin position="22"/>
        <end position="647"/>
    </location>
</feature>
<feature type="signal peptide" evidence="1">
    <location>
        <begin position="1"/>
        <end position="21"/>
    </location>
</feature>